<dbReference type="RefSeq" id="WP_124905243.1">
    <property type="nucleotide sequence ID" value="NZ_RQJP01000001.1"/>
</dbReference>
<reference evidence="1 2" key="1">
    <citation type="submission" date="2018-11" db="EMBL/GenBank/DDBJ databases">
        <authorList>
            <person name="Zhou Z."/>
            <person name="Wang G."/>
        </authorList>
    </citation>
    <scope>NUCLEOTIDE SEQUENCE [LARGE SCALE GENOMIC DNA]</scope>
    <source>
        <strain evidence="1 2">KCTC42998</strain>
    </source>
</reference>
<name>A0A3P1CXN2_9BACT</name>
<keyword evidence="2" id="KW-1185">Reference proteome</keyword>
<proteinExistence type="predicted"/>
<dbReference type="OrthoDB" id="927833at2"/>
<dbReference type="Proteomes" id="UP000274271">
    <property type="component" value="Unassembled WGS sequence"/>
</dbReference>
<evidence type="ECO:0000313" key="2">
    <source>
        <dbReference type="Proteomes" id="UP000274271"/>
    </source>
</evidence>
<dbReference type="EMBL" id="RQJP01000001">
    <property type="protein sequence ID" value="RRB18043.1"/>
    <property type="molecule type" value="Genomic_DNA"/>
</dbReference>
<evidence type="ECO:0000313" key="1">
    <source>
        <dbReference type="EMBL" id="RRB18043.1"/>
    </source>
</evidence>
<gene>
    <name evidence="1" type="ORF">EHT87_07155</name>
</gene>
<comment type="caution">
    <text evidence="1">The sequence shown here is derived from an EMBL/GenBank/DDBJ whole genome shotgun (WGS) entry which is preliminary data.</text>
</comment>
<organism evidence="1 2">
    <name type="scientific">Larkinella knui</name>
    <dbReference type="NCBI Taxonomy" id="2025310"/>
    <lineage>
        <taxon>Bacteria</taxon>
        <taxon>Pseudomonadati</taxon>
        <taxon>Bacteroidota</taxon>
        <taxon>Cytophagia</taxon>
        <taxon>Cytophagales</taxon>
        <taxon>Spirosomataceae</taxon>
        <taxon>Larkinella</taxon>
    </lineage>
</organism>
<accession>A0A3P1CXN2</accession>
<protein>
    <submittedName>
        <fullName evidence="1">Uncharacterized protein</fullName>
    </submittedName>
</protein>
<sequence>MKTQPIQFISPIDGDMLHARDGESTPEGVLIDVRVAAPSAHRLTINGQDAVDENGIFSAKINLTQDKTTIAVHDQTSGETSAITVFRLPHFAGKYRLSIDDNIWFLRDIGQQPAAYPSLFDHPYLGFLKHVHETYGTKIHLNLFYQTDGFTLSEFPDRYKPEWQANANWLRLSFHARSEFPDKPYEAAGYEQVSRDCAVVDAEIRRFAGQEVMGPVTTIHWGEATVEGSRALRDAGYAGQLGYFNVDDDLPTASYYLTVEQRRHLKKRFVWHDTQEGISFVRASIVIDKKELPDIVPFLDAYAESPSGKPPFVDLLVHEQYFYPFYEAYQPDYRNRILTAVKWATDNGYTPAFLGDALFTH</sequence>
<dbReference type="AlphaFoldDB" id="A0A3P1CXN2"/>